<evidence type="ECO:0000256" key="1">
    <source>
        <dbReference type="ARBA" id="ARBA00022443"/>
    </source>
</evidence>
<feature type="compositionally biased region" description="Basic and acidic residues" evidence="3">
    <location>
        <begin position="399"/>
        <end position="410"/>
    </location>
</feature>
<evidence type="ECO:0000313" key="5">
    <source>
        <dbReference type="Proteomes" id="UP000675881"/>
    </source>
</evidence>
<dbReference type="CDD" id="cd11874">
    <property type="entry name" value="SH3_CD2AP-like_2"/>
    <property type="match status" value="1"/>
</dbReference>
<feature type="compositionally biased region" description="Low complexity" evidence="3">
    <location>
        <begin position="257"/>
        <end position="287"/>
    </location>
</feature>
<dbReference type="InterPro" id="IPR050384">
    <property type="entry name" value="Endophilin_SH3RF"/>
</dbReference>
<feature type="coiled-coil region" evidence="2">
    <location>
        <begin position="609"/>
        <end position="654"/>
    </location>
</feature>
<dbReference type="Proteomes" id="UP000675881">
    <property type="component" value="Chromosome 10"/>
</dbReference>
<organism evidence="4 5">
    <name type="scientific">Lepeophtheirus salmonis</name>
    <name type="common">Salmon louse</name>
    <name type="synonym">Caligus salmonis</name>
    <dbReference type="NCBI Taxonomy" id="72036"/>
    <lineage>
        <taxon>Eukaryota</taxon>
        <taxon>Metazoa</taxon>
        <taxon>Ecdysozoa</taxon>
        <taxon>Arthropoda</taxon>
        <taxon>Crustacea</taxon>
        <taxon>Multicrustacea</taxon>
        <taxon>Hexanauplia</taxon>
        <taxon>Copepoda</taxon>
        <taxon>Siphonostomatoida</taxon>
        <taxon>Caligidae</taxon>
        <taxon>Lepeophtheirus</taxon>
    </lineage>
</organism>
<dbReference type="GO" id="GO:0016477">
    <property type="term" value="P:cell migration"/>
    <property type="evidence" value="ECO:0007669"/>
    <property type="project" value="TreeGrafter"/>
</dbReference>
<feature type="compositionally biased region" description="Low complexity" evidence="3">
    <location>
        <begin position="377"/>
        <end position="397"/>
    </location>
</feature>
<evidence type="ECO:0000256" key="2">
    <source>
        <dbReference type="SAM" id="Coils"/>
    </source>
</evidence>
<feature type="region of interest" description="Disordered" evidence="3">
    <location>
        <begin position="579"/>
        <end position="609"/>
    </location>
</feature>
<feature type="region of interest" description="Disordered" evidence="3">
    <location>
        <begin position="525"/>
        <end position="544"/>
    </location>
</feature>
<proteinExistence type="predicted"/>
<keyword evidence="1" id="KW-0728">SH3 domain</keyword>
<keyword evidence="2" id="KW-0175">Coiled coil</keyword>
<feature type="compositionally biased region" description="Basic and acidic residues" evidence="3">
    <location>
        <begin position="588"/>
        <end position="601"/>
    </location>
</feature>
<protein>
    <submittedName>
        <fullName evidence="4">(salmon louse) hypothetical protein</fullName>
    </submittedName>
</protein>
<gene>
    <name evidence="4" type="ORF">LSAA_2438</name>
</gene>
<dbReference type="PROSITE" id="PS50002">
    <property type="entry name" value="SH3"/>
    <property type="match status" value="1"/>
</dbReference>
<evidence type="ECO:0000256" key="3">
    <source>
        <dbReference type="SAM" id="MobiDB-lite"/>
    </source>
</evidence>
<feature type="region of interest" description="Disordered" evidence="3">
    <location>
        <begin position="482"/>
        <end position="512"/>
    </location>
</feature>
<dbReference type="AlphaFoldDB" id="A0A7R8CDU9"/>
<dbReference type="SUPFAM" id="SSF50044">
    <property type="entry name" value="SH3-domain"/>
    <property type="match status" value="2"/>
</dbReference>
<name>A0A7R8CDU9_LEPSM</name>
<evidence type="ECO:0000313" key="4">
    <source>
        <dbReference type="EMBL" id="CAF2789998.1"/>
    </source>
</evidence>
<reference evidence="4" key="1">
    <citation type="submission" date="2021-02" db="EMBL/GenBank/DDBJ databases">
        <authorList>
            <person name="Bekaert M."/>
        </authorList>
    </citation>
    <scope>NUCLEOTIDE SEQUENCE</scope>
    <source>
        <strain evidence="4">IoA-00</strain>
    </source>
</reference>
<feature type="compositionally biased region" description="Low complexity" evidence="3">
    <location>
        <begin position="425"/>
        <end position="442"/>
    </location>
</feature>
<accession>A0A7R8CDU9</accession>
<dbReference type="Pfam" id="PF14604">
    <property type="entry name" value="SH3_9"/>
    <property type="match status" value="1"/>
</dbReference>
<dbReference type="PANTHER" id="PTHR14167:SF92">
    <property type="entry name" value="CIN85 AND CD2AP RELATED, ISOFORM J"/>
    <property type="match status" value="1"/>
</dbReference>
<dbReference type="InterPro" id="IPR036028">
    <property type="entry name" value="SH3-like_dom_sf"/>
</dbReference>
<feature type="compositionally biased region" description="Basic and acidic residues" evidence="3">
    <location>
        <begin position="332"/>
        <end position="355"/>
    </location>
</feature>
<dbReference type="EMBL" id="HG994589">
    <property type="protein sequence ID" value="CAF2789998.1"/>
    <property type="molecule type" value="Genomic_DNA"/>
</dbReference>
<keyword evidence="5" id="KW-1185">Reference proteome</keyword>
<dbReference type="OrthoDB" id="5971719at2759"/>
<feature type="region of interest" description="Disordered" evidence="3">
    <location>
        <begin position="214"/>
        <end position="444"/>
    </location>
</feature>
<dbReference type="GO" id="GO:0007015">
    <property type="term" value="P:actin filament organization"/>
    <property type="evidence" value="ECO:0007669"/>
    <property type="project" value="TreeGrafter"/>
</dbReference>
<feature type="compositionally biased region" description="Low complexity" evidence="3">
    <location>
        <begin position="236"/>
        <end position="247"/>
    </location>
</feature>
<sequence length="660" mass="73588">MHAKRPRTSFPLPPLLSGGYGLWIIDLDIPNELNDKKDIINMKKDSLPRVTCRVLFTYSPVQEDELELNINDIIECSGEAEDGWWKGNLNGKFGVFPSNFVEVIHQKEEQQVADKNKRNKELHPPNQAISGLGNILNQNQEIEVPSGRGDSSIPRLPPKPVKEQCVVQFPYEAQNEDELTLGEGRVVNIISKDSEDKGCSLIYKRLALAIKKNRTHSPNRDSGNFEKGTPCPTKISYSSSNSKPVSSAVNIGQPSKGGFLSSFKPSLSKNSSNRSSFSNSNSSNNKSVLGMMSSSPEPDSTQAKSLSKSLPTNVDESFDPSSSSHMLPDGQKSGKDFDEVERSEKLAHPTADRVKGPKRRPPSSIFTKDMIALEDGTSTIDSSTTTNSIEINNSNSTVKENKDVQEKEDPSSEPILRNNDDFLYNNNNNNTITSPNSKSSSPVHAFKEELQNRLESNNENDVSQAKKPDWLEELSRKQANRKSGFFNDKVPGSRSSAPIILDKPQLPTKPSQIRDDIRKLNKRATNIEASGGSDKENSKPNRPSCIEDSFLNSETNNIIAHQSSVVPVEKYSRISDESLKKNQLKKHSYSEPNKKLSKSSDDYENEGTNENLVERVRNLESALAFMESSYSERLNALEASLREEKILRLKLQDELDYLRQ</sequence>
<dbReference type="Gene3D" id="2.30.30.40">
    <property type="entry name" value="SH3 Domains"/>
    <property type="match status" value="2"/>
</dbReference>
<dbReference type="InterPro" id="IPR001452">
    <property type="entry name" value="SH3_domain"/>
</dbReference>
<dbReference type="SMART" id="SM00326">
    <property type="entry name" value="SH3"/>
    <property type="match status" value="2"/>
</dbReference>
<feature type="compositionally biased region" description="Polar residues" evidence="3">
    <location>
        <begin position="292"/>
        <end position="325"/>
    </location>
</feature>
<dbReference type="PANTHER" id="PTHR14167">
    <property type="entry name" value="SH3 DOMAIN-CONTAINING"/>
    <property type="match status" value="1"/>
</dbReference>